<dbReference type="GO" id="GO:0051213">
    <property type="term" value="F:dioxygenase activity"/>
    <property type="evidence" value="ECO:0007669"/>
    <property type="project" value="UniProtKB-KW"/>
</dbReference>
<dbReference type="STRING" id="713585.THITH_07405"/>
<dbReference type="Gene3D" id="3.40.830.10">
    <property type="entry name" value="LigB-like"/>
    <property type="match status" value="1"/>
</dbReference>
<name>W0DLH8_9GAMM</name>
<proteinExistence type="inferred from homology"/>
<dbReference type="HAMAP" id="MF_00055">
    <property type="entry name" value="MEMO1"/>
    <property type="match status" value="1"/>
</dbReference>
<reference evidence="3 4" key="1">
    <citation type="submission" date="2013-12" db="EMBL/GenBank/DDBJ databases">
        <authorList>
            <consortium name="DOE Joint Genome Institute"/>
            <person name="Muyzer G."/>
            <person name="Huntemann M."/>
            <person name="Han J."/>
            <person name="Chen A."/>
            <person name="Kyrpides N."/>
            <person name="Mavromatis K."/>
            <person name="Markowitz V."/>
            <person name="Palaniappan K."/>
            <person name="Ivanova N."/>
            <person name="Schaumberg A."/>
            <person name="Pati A."/>
            <person name="Liolios K."/>
            <person name="Nordberg H.P."/>
            <person name="Cantor M.N."/>
            <person name="Hua S.X."/>
            <person name="Woyke T."/>
        </authorList>
    </citation>
    <scope>NUCLEOTIDE SEQUENCE [LARGE SCALE GENOMIC DNA]</scope>
    <source>
        <strain evidence="3 4">ARh 1</strain>
    </source>
</reference>
<dbReference type="Pfam" id="PF01875">
    <property type="entry name" value="Memo"/>
    <property type="match status" value="1"/>
</dbReference>
<dbReference type="AlphaFoldDB" id="W0DLH8"/>
<evidence type="ECO:0000256" key="1">
    <source>
        <dbReference type="ARBA" id="ARBA00006315"/>
    </source>
</evidence>
<dbReference type="NCBIfam" id="TIGR04336">
    <property type="entry name" value="AmmeMemoSam_B"/>
    <property type="match status" value="1"/>
</dbReference>
<dbReference type="EMBL" id="CP007029">
    <property type="protein sequence ID" value="AHE98117.1"/>
    <property type="molecule type" value="Genomic_DNA"/>
</dbReference>
<dbReference type="PANTHER" id="PTHR11060:SF0">
    <property type="entry name" value="PROTEIN MEMO1"/>
    <property type="match status" value="1"/>
</dbReference>
<dbReference type="RefSeq" id="WP_006747763.1">
    <property type="nucleotide sequence ID" value="NZ_CP007029.1"/>
</dbReference>
<dbReference type="HOGENOM" id="CLU_038085_2_0_6"/>
<accession>W0DLH8</accession>
<dbReference type="InterPro" id="IPR002737">
    <property type="entry name" value="MEMO1_fam"/>
</dbReference>
<sequence length="267" mass="28196">MQATETVRDPAVAGLFYPDDPAALRRAVQALMADATGPAAGRSLPKALIAPHAGYRYSGPVAASAYAALGNASDRIQRVVLLGPSHRVPFRGIAATGAGAYRTPLGTIAVDRPALASIRELPGVVTLDLAHGPEHSLEVHLPFLQLLLGNFNLVPLVVGDAGPEQVAAVLERLWGGPETLIVVSSDLSHYHDYRTAQTLDAETCRAIEAMQDESLTPERACGCRPLAGLLRAARAHRLTVHTLDLRNSGDTAGPRSEVVGYGAWTIQ</sequence>
<organism evidence="3 4">
    <name type="scientific">Thioalkalivibrio paradoxus ARh 1</name>
    <dbReference type="NCBI Taxonomy" id="713585"/>
    <lineage>
        <taxon>Bacteria</taxon>
        <taxon>Pseudomonadati</taxon>
        <taxon>Pseudomonadota</taxon>
        <taxon>Gammaproteobacteria</taxon>
        <taxon>Chromatiales</taxon>
        <taxon>Ectothiorhodospiraceae</taxon>
        <taxon>Thioalkalivibrio</taxon>
    </lineage>
</organism>
<keyword evidence="3" id="KW-0223">Dioxygenase</keyword>
<protein>
    <recommendedName>
        <fullName evidence="2">MEMO1 family protein THITH_07405</fullName>
    </recommendedName>
</protein>
<dbReference type="CDD" id="cd07361">
    <property type="entry name" value="MEMO_like"/>
    <property type="match status" value="1"/>
</dbReference>
<evidence type="ECO:0000313" key="3">
    <source>
        <dbReference type="EMBL" id="AHE98117.1"/>
    </source>
</evidence>
<evidence type="ECO:0000256" key="2">
    <source>
        <dbReference type="HAMAP-Rule" id="MF_00055"/>
    </source>
</evidence>
<keyword evidence="3" id="KW-0560">Oxidoreductase</keyword>
<gene>
    <name evidence="3" type="ORF">THITH_07405</name>
</gene>
<dbReference type="Proteomes" id="UP000005289">
    <property type="component" value="Chromosome"/>
</dbReference>
<comment type="similarity">
    <text evidence="1 2">Belongs to the MEMO1 family.</text>
</comment>
<dbReference type="PANTHER" id="PTHR11060">
    <property type="entry name" value="PROTEIN MEMO1"/>
    <property type="match status" value="1"/>
</dbReference>
<evidence type="ECO:0000313" key="4">
    <source>
        <dbReference type="Proteomes" id="UP000005289"/>
    </source>
</evidence>
<keyword evidence="4" id="KW-1185">Reference proteome</keyword>
<dbReference type="OrthoDB" id="9782820at2"/>
<dbReference type="KEGG" id="tti:THITH_07405"/>